<dbReference type="Pfam" id="PF00293">
    <property type="entry name" value="NUDIX"/>
    <property type="match status" value="1"/>
</dbReference>
<evidence type="ECO:0000256" key="2">
    <source>
        <dbReference type="ARBA" id="ARBA00022801"/>
    </source>
</evidence>
<dbReference type="InterPro" id="IPR020476">
    <property type="entry name" value="Nudix_hydrolase"/>
</dbReference>
<dbReference type="PRINTS" id="PR00502">
    <property type="entry name" value="NUDIXFAMILY"/>
</dbReference>
<dbReference type="GO" id="GO:0016787">
    <property type="term" value="F:hydrolase activity"/>
    <property type="evidence" value="ECO:0007669"/>
    <property type="project" value="UniProtKB-KW"/>
</dbReference>
<dbReference type="PANTHER" id="PTHR43046:SF14">
    <property type="entry name" value="MUTT_NUDIX FAMILY PROTEIN"/>
    <property type="match status" value="1"/>
</dbReference>
<dbReference type="InterPro" id="IPR015797">
    <property type="entry name" value="NUDIX_hydrolase-like_dom_sf"/>
</dbReference>
<accession>W0F026</accession>
<dbReference type="Gene3D" id="3.90.79.10">
    <property type="entry name" value="Nucleoside Triphosphate Pyrophosphohydrolase"/>
    <property type="match status" value="1"/>
</dbReference>
<dbReference type="KEGG" id="nso:NIASO_05680"/>
<evidence type="ECO:0000259" key="4">
    <source>
        <dbReference type="PROSITE" id="PS51462"/>
    </source>
</evidence>
<dbReference type="HOGENOM" id="CLU_104636_0_0_10"/>
<proteinExistence type="inferred from homology"/>
<comment type="similarity">
    <text evidence="3">Belongs to the Nudix hydrolase family.</text>
</comment>
<dbReference type="Proteomes" id="UP000003586">
    <property type="component" value="Chromosome"/>
</dbReference>
<comment type="cofactor">
    <cofactor evidence="1">
        <name>Mg(2+)</name>
        <dbReference type="ChEBI" id="CHEBI:18420"/>
    </cofactor>
</comment>
<dbReference type="InterPro" id="IPR020084">
    <property type="entry name" value="NUDIX_hydrolase_CS"/>
</dbReference>
<dbReference type="PANTHER" id="PTHR43046">
    <property type="entry name" value="GDP-MANNOSE MANNOSYL HYDROLASE"/>
    <property type="match status" value="1"/>
</dbReference>
<dbReference type="AlphaFoldDB" id="W0F026"/>
<dbReference type="PROSITE" id="PS00893">
    <property type="entry name" value="NUDIX_BOX"/>
    <property type="match status" value="1"/>
</dbReference>
<dbReference type="EMBL" id="CP007035">
    <property type="protein sequence ID" value="AHF14804.1"/>
    <property type="molecule type" value="Genomic_DNA"/>
</dbReference>
<dbReference type="STRING" id="929713.NIASO_05680"/>
<protein>
    <submittedName>
        <fullName evidence="5">NUDIX hydrolase</fullName>
    </submittedName>
</protein>
<dbReference type="RefSeq" id="WP_008582894.1">
    <property type="nucleotide sequence ID" value="NZ_CP007035.1"/>
</dbReference>
<evidence type="ECO:0000313" key="5">
    <source>
        <dbReference type="EMBL" id="AHF14804.1"/>
    </source>
</evidence>
<evidence type="ECO:0000313" key="6">
    <source>
        <dbReference type="Proteomes" id="UP000003586"/>
    </source>
</evidence>
<evidence type="ECO:0000256" key="3">
    <source>
        <dbReference type="RuleBase" id="RU003476"/>
    </source>
</evidence>
<feature type="domain" description="Nudix hydrolase" evidence="4">
    <location>
        <begin position="76"/>
        <end position="208"/>
    </location>
</feature>
<name>W0F026_9BACT</name>
<dbReference type="OrthoDB" id="9816289at2"/>
<dbReference type="SUPFAM" id="SSF55811">
    <property type="entry name" value="Nudix"/>
    <property type="match status" value="1"/>
</dbReference>
<dbReference type="CDD" id="cd03673">
    <property type="entry name" value="NUDIX_Ap6A_hydrolase"/>
    <property type="match status" value="1"/>
</dbReference>
<dbReference type="eggNOG" id="COG1051">
    <property type="taxonomic scope" value="Bacteria"/>
</dbReference>
<organism evidence="5 6">
    <name type="scientific">Niabella soli DSM 19437</name>
    <dbReference type="NCBI Taxonomy" id="929713"/>
    <lineage>
        <taxon>Bacteria</taxon>
        <taxon>Pseudomonadati</taxon>
        <taxon>Bacteroidota</taxon>
        <taxon>Chitinophagia</taxon>
        <taxon>Chitinophagales</taxon>
        <taxon>Chitinophagaceae</taxon>
        <taxon>Niabella</taxon>
    </lineage>
</organism>
<dbReference type="PROSITE" id="PS51462">
    <property type="entry name" value="NUDIX"/>
    <property type="match status" value="1"/>
</dbReference>
<gene>
    <name evidence="5" type="ORF">NIASO_05680</name>
</gene>
<keyword evidence="2 3" id="KW-0378">Hydrolase</keyword>
<reference evidence="5 6" key="1">
    <citation type="submission" date="2013-12" db="EMBL/GenBank/DDBJ databases">
        <authorList>
            <consortium name="DOE Joint Genome Institute"/>
            <person name="Eisen J."/>
            <person name="Huntemann M."/>
            <person name="Han J."/>
            <person name="Chen A."/>
            <person name="Kyrpides N."/>
            <person name="Mavromatis K."/>
            <person name="Markowitz V."/>
            <person name="Palaniappan K."/>
            <person name="Ivanova N."/>
            <person name="Schaumberg A."/>
            <person name="Pati A."/>
            <person name="Liolios K."/>
            <person name="Nordberg H.P."/>
            <person name="Cantor M.N."/>
            <person name="Hua S.X."/>
            <person name="Woyke T."/>
        </authorList>
    </citation>
    <scope>NUCLEOTIDE SEQUENCE [LARGE SCALE GENOMIC DNA]</scope>
    <source>
        <strain evidence="6">DSM 19437</strain>
    </source>
</reference>
<evidence type="ECO:0000256" key="1">
    <source>
        <dbReference type="ARBA" id="ARBA00001946"/>
    </source>
</evidence>
<dbReference type="InterPro" id="IPR000086">
    <property type="entry name" value="NUDIX_hydrolase_dom"/>
</dbReference>
<sequence>MQIKIHINDKILYLCNVLDQPLQTLLHHPETVFIDELNGHSVKAMLRELTLPEISTGIFLHQDFDELKKVFFKKFEVVQAGGGLVTNEKNEVLMIFRRGFWDLPKGKRETGETIEDCAIREVQEETGLTQVTLKAPLQITYHTYELGTHHILKESHWFLMNAKAEEALIPQTEEDIEKITWVDPNDIDPYKEKAYASIKEVLTAWRSEKAQ</sequence>
<keyword evidence="6" id="KW-1185">Reference proteome</keyword>